<name>A0A5C4JD87_9ACTN</name>
<protein>
    <submittedName>
        <fullName evidence="4">TetR/AcrR family transcriptional regulator</fullName>
    </submittedName>
</protein>
<evidence type="ECO:0000256" key="1">
    <source>
        <dbReference type="ARBA" id="ARBA00023125"/>
    </source>
</evidence>
<evidence type="ECO:0000313" key="5">
    <source>
        <dbReference type="Proteomes" id="UP000309174"/>
    </source>
</evidence>
<proteinExistence type="predicted"/>
<dbReference type="GO" id="GO:0000976">
    <property type="term" value="F:transcription cis-regulatory region binding"/>
    <property type="evidence" value="ECO:0007669"/>
    <property type="project" value="TreeGrafter"/>
</dbReference>
<dbReference type="RefSeq" id="WP_138646020.1">
    <property type="nucleotide sequence ID" value="NZ_VCKW01000074.1"/>
</dbReference>
<dbReference type="GO" id="GO:0003700">
    <property type="term" value="F:DNA-binding transcription factor activity"/>
    <property type="evidence" value="ECO:0007669"/>
    <property type="project" value="TreeGrafter"/>
</dbReference>
<reference evidence="4 5" key="1">
    <citation type="submission" date="2019-05" db="EMBL/GenBank/DDBJ databases">
        <title>Draft genome sequence of Actinomadura sp. 14C53.</title>
        <authorList>
            <person name="Saricaoglu S."/>
            <person name="Isik K."/>
        </authorList>
    </citation>
    <scope>NUCLEOTIDE SEQUENCE [LARGE SCALE GENOMIC DNA]</scope>
    <source>
        <strain evidence="4 5">14C53</strain>
    </source>
</reference>
<dbReference type="AlphaFoldDB" id="A0A5C4JD87"/>
<dbReference type="InterPro" id="IPR036271">
    <property type="entry name" value="Tet_transcr_reg_TetR-rel_C_sf"/>
</dbReference>
<dbReference type="PROSITE" id="PS50977">
    <property type="entry name" value="HTH_TETR_2"/>
    <property type="match status" value="1"/>
</dbReference>
<dbReference type="SUPFAM" id="SSF48498">
    <property type="entry name" value="Tetracyclin repressor-like, C-terminal domain"/>
    <property type="match status" value="1"/>
</dbReference>
<organism evidence="4 5">
    <name type="scientific">Actinomadura soli</name>
    <dbReference type="NCBI Taxonomy" id="2508997"/>
    <lineage>
        <taxon>Bacteria</taxon>
        <taxon>Bacillati</taxon>
        <taxon>Actinomycetota</taxon>
        <taxon>Actinomycetes</taxon>
        <taxon>Streptosporangiales</taxon>
        <taxon>Thermomonosporaceae</taxon>
        <taxon>Actinomadura</taxon>
    </lineage>
</organism>
<dbReference type="SUPFAM" id="SSF46689">
    <property type="entry name" value="Homeodomain-like"/>
    <property type="match status" value="1"/>
</dbReference>
<dbReference type="InterPro" id="IPR050109">
    <property type="entry name" value="HTH-type_TetR-like_transc_reg"/>
</dbReference>
<sequence length="220" mass="24048">MSSLERICQVAVRLFAERGYAATGIRDIGRAAGLNPATLYHYAGGKEELLVDIMRTGLEELLRVGREAVAHSADPAVQLARLVLAHVATEALNPLTSRVVDREVQSLTGGNRTKIMNLRDDYESLVERALERGARTGAFEITDVRIVRLALLEMCNGVAIWYRGDGRLSVAELQDRFVELACRMVGARLISREEYGPQLTTVRLASEPPSEDLSGAASQG</sequence>
<dbReference type="Pfam" id="PF17932">
    <property type="entry name" value="TetR_C_24"/>
    <property type="match status" value="1"/>
</dbReference>
<dbReference type="EMBL" id="VCKW01000074">
    <property type="protein sequence ID" value="TMR00536.1"/>
    <property type="molecule type" value="Genomic_DNA"/>
</dbReference>
<keyword evidence="1 2" id="KW-0238">DNA-binding</keyword>
<dbReference type="Gene3D" id="1.10.357.10">
    <property type="entry name" value="Tetracycline Repressor, domain 2"/>
    <property type="match status" value="1"/>
</dbReference>
<feature type="domain" description="HTH tetR-type" evidence="3">
    <location>
        <begin position="1"/>
        <end position="61"/>
    </location>
</feature>
<comment type="caution">
    <text evidence="4">The sequence shown here is derived from an EMBL/GenBank/DDBJ whole genome shotgun (WGS) entry which is preliminary data.</text>
</comment>
<dbReference type="InterPro" id="IPR041490">
    <property type="entry name" value="KstR2_TetR_C"/>
</dbReference>
<dbReference type="InterPro" id="IPR009057">
    <property type="entry name" value="Homeodomain-like_sf"/>
</dbReference>
<accession>A0A5C4JD87</accession>
<dbReference type="Pfam" id="PF00440">
    <property type="entry name" value="TetR_N"/>
    <property type="match status" value="1"/>
</dbReference>
<evidence type="ECO:0000256" key="2">
    <source>
        <dbReference type="PROSITE-ProRule" id="PRU00335"/>
    </source>
</evidence>
<gene>
    <name evidence="4" type="ORF">ETD83_16530</name>
</gene>
<feature type="DNA-binding region" description="H-T-H motif" evidence="2">
    <location>
        <begin position="24"/>
        <end position="43"/>
    </location>
</feature>
<dbReference type="PANTHER" id="PTHR30055">
    <property type="entry name" value="HTH-TYPE TRANSCRIPTIONAL REGULATOR RUTR"/>
    <property type="match status" value="1"/>
</dbReference>
<dbReference type="PANTHER" id="PTHR30055:SF200">
    <property type="entry name" value="HTH-TYPE TRANSCRIPTIONAL REPRESSOR BDCR"/>
    <property type="match status" value="1"/>
</dbReference>
<dbReference type="InterPro" id="IPR001647">
    <property type="entry name" value="HTH_TetR"/>
</dbReference>
<dbReference type="OrthoDB" id="1669699at2"/>
<evidence type="ECO:0000259" key="3">
    <source>
        <dbReference type="PROSITE" id="PS50977"/>
    </source>
</evidence>
<dbReference type="Proteomes" id="UP000309174">
    <property type="component" value="Unassembled WGS sequence"/>
</dbReference>
<dbReference type="PRINTS" id="PR00455">
    <property type="entry name" value="HTHTETR"/>
</dbReference>
<keyword evidence="5" id="KW-1185">Reference proteome</keyword>
<evidence type="ECO:0000313" key="4">
    <source>
        <dbReference type="EMBL" id="TMR00536.1"/>
    </source>
</evidence>